<accession>A0ACB9LL82</accession>
<name>A0ACB9LL82_9MYRT</name>
<evidence type="ECO:0000313" key="1">
    <source>
        <dbReference type="EMBL" id="KAI4311667.1"/>
    </source>
</evidence>
<evidence type="ECO:0000313" key="2">
    <source>
        <dbReference type="Proteomes" id="UP001057402"/>
    </source>
</evidence>
<protein>
    <submittedName>
        <fullName evidence="1">Uncharacterized protein</fullName>
    </submittedName>
</protein>
<organism evidence="1 2">
    <name type="scientific">Melastoma candidum</name>
    <dbReference type="NCBI Taxonomy" id="119954"/>
    <lineage>
        <taxon>Eukaryota</taxon>
        <taxon>Viridiplantae</taxon>
        <taxon>Streptophyta</taxon>
        <taxon>Embryophyta</taxon>
        <taxon>Tracheophyta</taxon>
        <taxon>Spermatophyta</taxon>
        <taxon>Magnoliopsida</taxon>
        <taxon>eudicotyledons</taxon>
        <taxon>Gunneridae</taxon>
        <taxon>Pentapetalae</taxon>
        <taxon>rosids</taxon>
        <taxon>malvids</taxon>
        <taxon>Myrtales</taxon>
        <taxon>Melastomataceae</taxon>
        <taxon>Melastomatoideae</taxon>
        <taxon>Melastomateae</taxon>
        <taxon>Melastoma</taxon>
    </lineage>
</organism>
<dbReference type="Proteomes" id="UP001057402">
    <property type="component" value="Chromosome 11"/>
</dbReference>
<gene>
    <name evidence="1" type="ORF">MLD38_036545</name>
</gene>
<reference evidence="2" key="1">
    <citation type="journal article" date="2023" name="Front. Plant Sci.">
        <title>Chromosomal-level genome assembly of Melastoma candidum provides insights into trichome evolution.</title>
        <authorList>
            <person name="Zhong Y."/>
            <person name="Wu W."/>
            <person name="Sun C."/>
            <person name="Zou P."/>
            <person name="Liu Y."/>
            <person name="Dai S."/>
            <person name="Zhou R."/>
        </authorList>
    </citation>
    <scope>NUCLEOTIDE SEQUENCE [LARGE SCALE GENOMIC DNA]</scope>
</reference>
<comment type="caution">
    <text evidence="1">The sequence shown here is derived from an EMBL/GenBank/DDBJ whole genome shotgun (WGS) entry which is preliminary data.</text>
</comment>
<sequence>MSQEEVLSSGDHQRWPGSASLNERIKKVIASHDNEEVARLNTESEGISLKPKDHINRAVANIFQQNYREAITDAGNALLLDSNDRLLRGRPYLHMGCALIGLTEFDHGFTVISEGIKIDSADIQLKRCLELARVEATSKRASLGSSRGTENTGDTFDGGEMWLKLEGDASTRGYRHDLEFQRKISEVRKDNLKLGEHLREDKQVLKALEILVNVKFSEDIGRVELEAEMERQGVEGSKERSAVPMLEKMSLAMILMIAGYKQSDIEKLCQMVEQQDKEVEKMAEEALAMELQKLAVKGANMVEEETGEVTRMDYTSPNSSS</sequence>
<dbReference type="EMBL" id="CM042890">
    <property type="protein sequence ID" value="KAI4311667.1"/>
    <property type="molecule type" value="Genomic_DNA"/>
</dbReference>
<keyword evidence="2" id="KW-1185">Reference proteome</keyword>
<proteinExistence type="predicted"/>